<evidence type="ECO:0000256" key="2">
    <source>
        <dbReference type="ARBA" id="ARBA00022729"/>
    </source>
</evidence>
<dbReference type="InterPro" id="IPR035976">
    <property type="entry name" value="Sushi/SCR/CCP_sf"/>
</dbReference>
<dbReference type="SMART" id="SM00032">
    <property type="entry name" value="CCP"/>
    <property type="match status" value="1"/>
</dbReference>
<dbReference type="InterPro" id="IPR000436">
    <property type="entry name" value="Sushi_SCR_CCP_dom"/>
</dbReference>
<dbReference type="PANTHER" id="PTHR45785:SF16">
    <property type="entry name" value="COAGULATION FACTOR XIII B CHAIN ISOFORM X1"/>
    <property type="match status" value="1"/>
</dbReference>
<keyword evidence="2" id="KW-0732">Signal</keyword>
<dbReference type="OMA" id="YYESRRI"/>
<dbReference type="SUPFAM" id="SSF57535">
    <property type="entry name" value="Complement control module/SCR domain"/>
    <property type="match status" value="3"/>
</dbReference>
<comment type="caution">
    <text evidence="4">Lacks conserved residue(s) required for the propagation of feature annotation.</text>
</comment>
<protein>
    <submittedName>
        <fullName evidence="6">Coagulation factor XIII B chain</fullName>
    </submittedName>
</protein>
<dbReference type="Bgee" id="108699425">
    <property type="expression patterns" value="Expressed in liver and 9 other cell types or tissues"/>
</dbReference>
<dbReference type="OrthoDB" id="10051774at2759"/>
<dbReference type="PANTHER" id="PTHR45785">
    <property type="entry name" value="COMPLEMENT FACTOR H-RELATED"/>
    <property type="match status" value="1"/>
</dbReference>
<accession>A0A1L8FCK0</accession>
<feature type="disulfide bond" evidence="4">
    <location>
        <begin position="91"/>
        <end position="134"/>
    </location>
</feature>
<dbReference type="Pfam" id="PF00084">
    <property type="entry name" value="Sushi"/>
    <property type="match status" value="1"/>
</dbReference>
<sequence length="214" mass="24098">MGPVGVLVLILCCIEVGAQVSGPCSLSDEDMEANGIRMGFFFWYRRSTVRHGESVSFRCVQGYGISDSSLLRVKCNNGVIPYPKCTKLESCGPPPVVLYGEILQDRMKSYEHGSLLTYKCPLYYKLEGNQNITCRDGKWDDPPACKEPCKLSEEDMEANGIRRGPFFWFRGSILQHGDSVLFRCVHGYEISQFRLLTVKCNNGVIPYPKCTKLE</sequence>
<dbReference type="PaxDb" id="8355-A0A1L8FCK0"/>
<keyword evidence="5" id="KW-1185">Reference proteome</keyword>
<organism evidence="5 6">
    <name type="scientific">Xenopus laevis</name>
    <name type="common">African clawed frog</name>
    <dbReference type="NCBI Taxonomy" id="8355"/>
    <lineage>
        <taxon>Eukaryota</taxon>
        <taxon>Metazoa</taxon>
        <taxon>Chordata</taxon>
        <taxon>Craniata</taxon>
        <taxon>Vertebrata</taxon>
        <taxon>Euteleostomi</taxon>
        <taxon>Amphibia</taxon>
        <taxon>Batrachia</taxon>
        <taxon>Anura</taxon>
        <taxon>Pipoidea</taxon>
        <taxon>Pipidae</taxon>
        <taxon>Xenopodinae</taxon>
        <taxon>Xenopus</taxon>
        <taxon>Xenopus</taxon>
    </lineage>
</organism>
<dbReference type="AlphaFoldDB" id="A0A1L8FCK0"/>
<dbReference type="PROSITE" id="PS50923">
    <property type="entry name" value="SUSHI"/>
    <property type="match status" value="1"/>
</dbReference>
<gene>
    <name evidence="6" type="primary">LOC108699425</name>
</gene>
<reference evidence="6" key="1">
    <citation type="submission" date="2025-08" db="UniProtKB">
        <authorList>
            <consortium name="RefSeq"/>
        </authorList>
    </citation>
    <scope>IDENTIFICATION</scope>
    <source>
        <strain evidence="6">J_2021</strain>
        <tissue evidence="6">Erythrocytes</tissue>
    </source>
</reference>
<evidence type="ECO:0000256" key="4">
    <source>
        <dbReference type="PROSITE-ProRule" id="PRU00302"/>
    </source>
</evidence>
<name>A0A1L8FCK0_XENLA</name>
<evidence type="ECO:0000313" key="6">
    <source>
        <dbReference type="RefSeq" id="XP_018086987.1"/>
    </source>
</evidence>
<dbReference type="RefSeq" id="XP_018086987.1">
    <property type="nucleotide sequence ID" value="XM_018231498.2"/>
</dbReference>
<proteinExistence type="predicted"/>
<dbReference type="GeneID" id="108699425"/>
<dbReference type="Proteomes" id="UP000186698">
    <property type="component" value="Chromosome 8L"/>
</dbReference>
<dbReference type="InterPro" id="IPR051503">
    <property type="entry name" value="ComplSys_Reg/VirEntry_Med"/>
</dbReference>
<dbReference type="Gene3D" id="2.10.70.10">
    <property type="entry name" value="Complement Module, domain 1"/>
    <property type="match status" value="3"/>
</dbReference>
<evidence type="ECO:0000313" key="5">
    <source>
        <dbReference type="Proteomes" id="UP000186698"/>
    </source>
</evidence>
<dbReference type="CDD" id="cd00033">
    <property type="entry name" value="CCP"/>
    <property type="match status" value="1"/>
</dbReference>
<keyword evidence="3 4" id="KW-1015">Disulfide bond</keyword>
<keyword evidence="1 4" id="KW-0768">Sushi</keyword>
<evidence type="ECO:0000256" key="1">
    <source>
        <dbReference type="ARBA" id="ARBA00022659"/>
    </source>
</evidence>
<dbReference type="KEGG" id="xla:108699425"/>
<evidence type="ECO:0000256" key="3">
    <source>
        <dbReference type="ARBA" id="ARBA00023157"/>
    </source>
</evidence>